<proteinExistence type="predicted"/>
<dbReference type="InParanoid" id="E3NBA9"/>
<dbReference type="AlphaFoldDB" id="E3NBA9"/>
<dbReference type="FunCoup" id="E3NBA9">
    <property type="interactions" value="638"/>
</dbReference>
<gene>
    <name evidence="1" type="primary">Cre-ifta-2</name>
    <name evidence="1" type="ORF">CRE_12276</name>
</gene>
<evidence type="ECO:0000313" key="2">
    <source>
        <dbReference type="Proteomes" id="UP000008281"/>
    </source>
</evidence>
<reference evidence="1" key="1">
    <citation type="submission" date="2007-07" db="EMBL/GenBank/DDBJ databases">
        <title>PCAP assembly of the Caenorhabditis remanei genome.</title>
        <authorList>
            <consortium name="The Caenorhabditis remanei Sequencing Consortium"/>
            <person name="Wilson R.K."/>
        </authorList>
    </citation>
    <scope>NUCLEOTIDE SEQUENCE [LARGE SCALE GENOMIC DNA]</scope>
    <source>
        <strain evidence="1">PB4641</strain>
    </source>
</reference>
<dbReference type="Pfam" id="PF08477">
    <property type="entry name" value="Roc"/>
    <property type="match status" value="1"/>
</dbReference>
<evidence type="ECO:0000313" key="1">
    <source>
        <dbReference type="EMBL" id="EFO91909.1"/>
    </source>
</evidence>
<keyword evidence="2" id="KW-1185">Reference proteome</keyword>
<dbReference type="Gene3D" id="3.40.50.300">
    <property type="entry name" value="P-loop containing nucleotide triphosphate hydrolases"/>
    <property type="match status" value="1"/>
</dbReference>
<dbReference type="OMA" id="PWYEEFV"/>
<dbReference type="EMBL" id="DS268584">
    <property type="protein sequence ID" value="EFO91909.1"/>
    <property type="molecule type" value="Genomic_DNA"/>
</dbReference>
<dbReference type="Proteomes" id="UP000008281">
    <property type="component" value="Unassembled WGS sequence"/>
</dbReference>
<name>E3NBA9_CAERE</name>
<sequence length="232" mass="26906">MESDSDLKKVAKILVLGPPKAGKTTLCRFLADFMEDNETLKKGEDSSERERKFEFEFTSNYVPTKAARIQEFETHEFFAESQQSGTRRLQDSEIHLWDVSGDRKYEDCWPAIKEDAEGVILVANPEEHSGKDLQLWFTEFVEKENIKLECVMVILNEQGSKKTNHEQISSFEILPKLRGVHHVAHHFGSEALQMKMEVNNFMASVLRVDQRRFQEAESHGLSYEDNRDEDDF</sequence>
<dbReference type="eggNOG" id="ENOG502RXD4">
    <property type="taxonomic scope" value="Eukaryota"/>
</dbReference>
<dbReference type="HOGENOM" id="CLU_096604_0_0_1"/>
<dbReference type="OrthoDB" id="275177at2759"/>
<accession>E3NBA9</accession>
<dbReference type="SMR" id="E3NBA9"/>
<organism evidence="2">
    <name type="scientific">Caenorhabditis remanei</name>
    <name type="common">Caenorhabditis vulgaris</name>
    <dbReference type="NCBI Taxonomy" id="31234"/>
    <lineage>
        <taxon>Eukaryota</taxon>
        <taxon>Metazoa</taxon>
        <taxon>Ecdysozoa</taxon>
        <taxon>Nematoda</taxon>
        <taxon>Chromadorea</taxon>
        <taxon>Rhabditida</taxon>
        <taxon>Rhabditina</taxon>
        <taxon>Rhabditomorpha</taxon>
        <taxon>Rhabditoidea</taxon>
        <taxon>Rhabditidae</taxon>
        <taxon>Peloderinae</taxon>
        <taxon>Caenorhabditis</taxon>
    </lineage>
</organism>
<dbReference type="SUPFAM" id="SSF52540">
    <property type="entry name" value="P-loop containing nucleoside triphosphate hydrolases"/>
    <property type="match status" value="1"/>
</dbReference>
<dbReference type="InterPro" id="IPR027417">
    <property type="entry name" value="P-loop_NTPase"/>
</dbReference>
<protein>
    <submittedName>
        <fullName evidence="1">CRE-IFTA-2 protein</fullName>
    </submittedName>
</protein>
<dbReference type="STRING" id="31234.E3NBA9"/>